<protein>
    <submittedName>
        <fullName evidence="3">Uncharacterized protein</fullName>
    </submittedName>
</protein>
<feature type="compositionally biased region" description="Low complexity" evidence="1">
    <location>
        <begin position="220"/>
        <end position="233"/>
    </location>
</feature>
<proteinExistence type="predicted"/>
<reference evidence="3" key="1">
    <citation type="submission" date="2023-03" db="EMBL/GenBank/DDBJ databases">
        <title>Massive genome expansion in bonnet fungi (Mycena s.s.) driven by repeated elements and novel gene families across ecological guilds.</title>
        <authorList>
            <consortium name="Lawrence Berkeley National Laboratory"/>
            <person name="Harder C.B."/>
            <person name="Miyauchi S."/>
            <person name="Viragh M."/>
            <person name="Kuo A."/>
            <person name="Thoen E."/>
            <person name="Andreopoulos B."/>
            <person name="Lu D."/>
            <person name="Skrede I."/>
            <person name="Drula E."/>
            <person name="Henrissat B."/>
            <person name="Morin E."/>
            <person name="Kohler A."/>
            <person name="Barry K."/>
            <person name="LaButti K."/>
            <person name="Morin E."/>
            <person name="Salamov A."/>
            <person name="Lipzen A."/>
            <person name="Mereny Z."/>
            <person name="Hegedus B."/>
            <person name="Baldrian P."/>
            <person name="Stursova M."/>
            <person name="Weitz H."/>
            <person name="Taylor A."/>
            <person name="Grigoriev I.V."/>
            <person name="Nagy L.G."/>
            <person name="Martin F."/>
            <person name="Kauserud H."/>
        </authorList>
    </citation>
    <scope>NUCLEOTIDE SEQUENCE</scope>
    <source>
        <strain evidence="3">9144</strain>
    </source>
</reference>
<evidence type="ECO:0000256" key="1">
    <source>
        <dbReference type="SAM" id="MobiDB-lite"/>
    </source>
</evidence>
<keyword evidence="4" id="KW-1185">Reference proteome</keyword>
<accession>A0AAD6XYI0</accession>
<evidence type="ECO:0000256" key="2">
    <source>
        <dbReference type="SAM" id="Phobius"/>
    </source>
</evidence>
<keyword evidence="2" id="KW-0472">Membrane</keyword>
<feature type="region of interest" description="Disordered" evidence="1">
    <location>
        <begin position="97"/>
        <end position="233"/>
    </location>
</feature>
<keyword evidence="2" id="KW-0812">Transmembrane</keyword>
<feature type="non-terminal residue" evidence="3">
    <location>
        <position position="1"/>
    </location>
</feature>
<name>A0AAD6XYI0_9AGAR</name>
<feature type="transmembrane region" description="Helical" evidence="2">
    <location>
        <begin position="6"/>
        <end position="26"/>
    </location>
</feature>
<keyword evidence="2" id="KW-1133">Transmembrane helix</keyword>
<evidence type="ECO:0000313" key="4">
    <source>
        <dbReference type="Proteomes" id="UP001219525"/>
    </source>
</evidence>
<dbReference type="AlphaFoldDB" id="A0AAD6XYI0"/>
<sequence length="233" mass="24539">RIAVTVGPIVALVSVGALVAGFIVHYRRRRARRVRAPFAEFQDSEGAGAPASGLPSRVVSAGTEPDALSNYTFPVLFLGPDSPEPEDLDAEKAHLDAEKTSVQDDSDSEPPASDPHPRALPSPSYIDSASSPTTVSDEKRQPWPWVRAWPGADADADSKSVEVPATPKTAGRHGAGARTRNSSTSRAPTFVTIDPHGTDAEPPVPPTPPPHYVSGRGRPGSRPLPRIPVATAC</sequence>
<organism evidence="3 4">
    <name type="scientific">Mycena pura</name>
    <dbReference type="NCBI Taxonomy" id="153505"/>
    <lineage>
        <taxon>Eukaryota</taxon>
        <taxon>Fungi</taxon>
        <taxon>Dikarya</taxon>
        <taxon>Basidiomycota</taxon>
        <taxon>Agaricomycotina</taxon>
        <taxon>Agaricomycetes</taxon>
        <taxon>Agaricomycetidae</taxon>
        <taxon>Agaricales</taxon>
        <taxon>Marasmiineae</taxon>
        <taxon>Mycenaceae</taxon>
        <taxon>Mycena</taxon>
    </lineage>
</organism>
<comment type="caution">
    <text evidence="3">The sequence shown here is derived from an EMBL/GenBank/DDBJ whole genome shotgun (WGS) entry which is preliminary data.</text>
</comment>
<dbReference type="Proteomes" id="UP001219525">
    <property type="component" value="Unassembled WGS sequence"/>
</dbReference>
<gene>
    <name evidence="3" type="ORF">GGX14DRAFT_479695</name>
</gene>
<feature type="compositionally biased region" description="Polar residues" evidence="1">
    <location>
        <begin position="125"/>
        <end position="135"/>
    </location>
</feature>
<evidence type="ECO:0000313" key="3">
    <source>
        <dbReference type="EMBL" id="KAJ7192721.1"/>
    </source>
</evidence>
<dbReference type="EMBL" id="JARJCW010000116">
    <property type="protein sequence ID" value="KAJ7192721.1"/>
    <property type="molecule type" value="Genomic_DNA"/>
</dbReference>
<feature type="compositionally biased region" description="Pro residues" evidence="1">
    <location>
        <begin position="202"/>
        <end position="211"/>
    </location>
</feature>